<keyword evidence="1" id="KW-0472">Membrane</keyword>
<proteinExistence type="predicted"/>
<name>A0A6L9MN80_9HYPH</name>
<keyword evidence="1" id="KW-1133">Transmembrane helix</keyword>
<gene>
    <name evidence="2" type="ORF">GTW51_19465</name>
</gene>
<dbReference type="RefSeq" id="WP_163045718.1">
    <property type="nucleotide sequence ID" value="NZ_JAAAMJ010000021.1"/>
</dbReference>
<dbReference type="AlphaFoldDB" id="A0A6L9MN80"/>
<sequence>MDTPKQTQDTLWTLIVAPTVWALHFLLCYIVAAFECAPNVAIFEPIVVTRLVVAGLTVLALAIIAVVFRRALREWRGHDRGFTHDADTDLDRERFLEFSTLLLAALSFVSVIFVALPAFFNVDCR</sequence>
<protein>
    <recommendedName>
        <fullName evidence="4">Transmembrane protein</fullName>
    </recommendedName>
</protein>
<keyword evidence="3" id="KW-1185">Reference proteome</keyword>
<feature type="transmembrane region" description="Helical" evidence="1">
    <location>
        <begin position="12"/>
        <end position="34"/>
    </location>
</feature>
<evidence type="ECO:0000256" key="1">
    <source>
        <dbReference type="SAM" id="Phobius"/>
    </source>
</evidence>
<evidence type="ECO:0000313" key="3">
    <source>
        <dbReference type="Proteomes" id="UP000476332"/>
    </source>
</evidence>
<evidence type="ECO:0000313" key="2">
    <source>
        <dbReference type="EMBL" id="NDV88868.1"/>
    </source>
</evidence>
<dbReference type="Proteomes" id="UP000476332">
    <property type="component" value="Unassembled WGS sequence"/>
</dbReference>
<evidence type="ECO:0008006" key="4">
    <source>
        <dbReference type="Google" id="ProtNLM"/>
    </source>
</evidence>
<organism evidence="2 3">
    <name type="scientific">Aurantimonas aggregata</name>
    <dbReference type="NCBI Taxonomy" id="2047720"/>
    <lineage>
        <taxon>Bacteria</taxon>
        <taxon>Pseudomonadati</taxon>
        <taxon>Pseudomonadota</taxon>
        <taxon>Alphaproteobacteria</taxon>
        <taxon>Hyphomicrobiales</taxon>
        <taxon>Aurantimonadaceae</taxon>
        <taxon>Aurantimonas</taxon>
    </lineage>
</organism>
<feature type="transmembrane region" description="Helical" evidence="1">
    <location>
        <begin position="46"/>
        <end position="68"/>
    </location>
</feature>
<dbReference type="EMBL" id="JAAAMJ010000021">
    <property type="protein sequence ID" value="NDV88868.1"/>
    <property type="molecule type" value="Genomic_DNA"/>
</dbReference>
<reference evidence="2 3" key="1">
    <citation type="submission" date="2020-01" db="EMBL/GenBank/DDBJ databases">
        <title>Genomes of bacteria type strains.</title>
        <authorList>
            <person name="Chen J."/>
            <person name="Zhu S."/>
            <person name="Chen J."/>
        </authorList>
    </citation>
    <scope>NUCLEOTIDE SEQUENCE [LARGE SCALE GENOMIC DNA]</scope>
    <source>
        <strain evidence="2 3">KCTC 52919</strain>
    </source>
</reference>
<accession>A0A6L9MN80</accession>
<feature type="transmembrane region" description="Helical" evidence="1">
    <location>
        <begin position="101"/>
        <end position="120"/>
    </location>
</feature>
<comment type="caution">
    <text evidence="2">The sequence shown here is derived from an EMBL/GenBank/DDBJ whole genome shotgun (WGS) entry which is preliminary data.</text>
</comment>
<keyword evidence="1" id="KW-0812">Transmembrane</keyword>